<proteinExistence type="predicted"/>
<reference evidence="7 8" key="1">
    <citation type="submission" date="2024-05" db="EMBL/GenBank/DDBJ databases">
        <title>Roseateles sp. DJS-2-20 16S ribosomal RNA gene Genome sequencing and assembly.</title>
        <authorList>
            <person name="Woo H."/>
        </authorList>
    </citation>
    <scope>NUCLEOTIDE SEQUENCE [LARGE SCALE GENOMIC DNA]</scope>
    <source>
        <strain evidence="7 8">DJS-2-20</strain>
    </source>
</reference>
<dbReference type="InterPro" id="IPR050903">
    <property type="entry name" value="Bact_Chemotaxis_MeTrfase"/>
</dbReference>
<feature type="domain" description="CheR-type methyltransferase" evidence="6">
    <location>
        <begin position="1"/>
        <end position="271"/>
    </location>
</feature>
<protein>
    <recommendedName>
        <fullName evidence="2">protein-glutamate O-methyltransferase</fullName>
        <ecNumber evidence="2">2.1.1.80</ecNumber>
    </recommendedName>
</protein>
<dbReference type="Pfam" id="PF01739">
    <property type="entry name" value="CheR"/>
    <property type="match status" value="1"/>
</dbReference>
<dbReference type="Pfam" id="PF03705">
    <property type="entry name" value="CheR_N"/>
    <property type="match status" value="1"/>
</dbReference>
<organism evidence="7 8">
    <name type="scientific">Roseateles paludis</name>
    <dbReference type="NCBI Taxonomy" id="3145238"/>
    <lineage>
        <taxon>Bacteria</taxon>
        <taxon>Pseudomonadati</taxon>
        <taxon>Pseudomonadota</taxon>
        <taxon>Betaproteobacteria</taxon>
        <taxon>Burkholderiales</taxon>
        <taxon>Sphaerotilaceae</taxon>
        <taxon>Roseateles</taxon>
    </lineage>
</organism>
<evidence type="ECO:0000259" key="6">
    <source>
        <dbReference type="PROSITE" id="PS50123"/>
    </source>
</evidence>
<evidence type="ECO:0000313" key="8">
    <source>
        <dbReference type="Proteomes" id="UP001495147"/>
    </source>
</evidence>
<comment type="catalytic activity">
    <reaction evidence="1">
        <text>L-glutamyl-[protein] + S-adenosyl-L-methionine = [protein]-L-glutamate 5-O-methyl ester + S-adenosyl-L-homocysteine</text>
        <dbReference type="Rhea" id="RHEA:24452"/>
        <dbReference type="Rhea" id="RHEA-COMP:10208"/>
        <dbReference type="Rhea" id="RHEA-COMP:10311"/>
        <dbReference type="ChEBI" id="CHEBI:29973"/>
        <dbReference type="ChEBI" id="CHEBI:57856"/>
        <dbReference type="ChEBI" id="CHEBI:59789"/>
        <dbReference type="ChEBI" id="CHEBI:82795"/>
        <dbReference type="EC" id="2.1.1.80"/>
    </reaction>
</comment>
<dbReference type="InterPro" id="IPR000780">
    <property type="entry name" value="CheR_MeTrfase"/>
</dbReference>
<dbReference type="InterPro" id="IPR029063">
    <property type="entry name" value="SAM-dependent_MTases_sf"/>
</dbReference>
<evidence type="ECO:0000313" key="7">
    <source>
        <dbReference type="EMBL" id="MEO3691945.1"/>
    </source>
</evidence>
<dbReference type="PROSITE" id="PS50123">
    <property type="entry name" value="CHER"/>
    <property type="match status" value="1"/>
</dbReference>
<dbReference type="RefSeq" id="WP_347704752.1">
    <property type="nucleotide sequence ID" value="NZ_JBDPZD010000002.1"/>
</dbReference>
<dbReference type="PANTHER" id="PTHR24422:SF26">
    <property type="entry name" value="CHEMOTAXIS PROTEIN METHYLTRANSFERASE"/>
    <property type="match status" value="1"/>
</dbReference>
<evidence type="ECO:0000256" key="2">
    <source>
        <dbReference type="ARBA" id="ARBA00012534"/>
    </source>
</evidence>
<dbReference type="Proteomes" id="UP001495147">
    <property type="component" value="Unassembled WGS sequence"/>
</dbReference>
<dbReference type="Gene3D" id="3.40.50.150">
    <property type="entry name" value="Vaccinia Virus protein VP39"/>
    <property type="match status" value="1"/>
</dbReference>
<dbReference type="InterPro" id="IPR022641">
    <property type="entry name" value="CheR_N"/>
</dbReference>
<dbReference type="Gene3D" id="1.10.155.10">
    <property type="entry name" value="Chemotaxis receptor methyltransferase CheR, N-terminal domain"/>
    <property type="match status" value="1"/>
</dbReference>
<keyword evidence="5" id="KW-0949">S-adenosyl-L-methionine</keyword>
<dbReference type="SMART" id="SM00138">
    <property type="entry name" value="MeTrc"/>
    <property type="match status" value="1"/>
</dbReference>
<keyword evidence="8" id="KW-1185">Reference proteome</keyword>
<comment type="caution">
    <text evidence="7">The sequence shown here is derived from an EMBL/GenBank/DDBJ whole genome shotgun (WGS) entry which is preliminary data.</text>
</comment>
<sequence>MSKLSDAAFRSVCDYFWRVSGIRLTDAKRALVLSRLHRLALEHGHDDLDSFIERLTRGQLPKAAEVAVVDRLTTNETYFFREPAHFADLRERARKHSGPQGRKGDFRVWSAASSSGEEAYSAAMQLDDTLGDTPWRIHGTDLSTTVVAAARTGLYALDRAQSLSQDFLRRYCLRGEGPYEGQMLIDRKLRARVDFQCANLTQPLPDQLPMFDVIFLRNVLIYFEPAAKADIVRRVITKLKPDGVLYTGHAESLSGLGLPLAPVAPAIYRHE</sequence>
<dbReference type="CDD" id="cd02440">
    <property type="entry name" value="AdoMet_MTases"/>
    <property type="match status" value="1"/>
</dbReference>
<dbReference type="PRINTS" id="PR00996">
    <property type="entry name" value="CHERMTFRASE"/>
</dbReference>
<gene>
    <name evidence="7" type="ORF">ABDJ85_10730</name>
</gene>
<keyword evidence="3" id="KW-0489">Methyltransferase</keyword>
<dbReference type="EMBL" id="JBDPZD010000002">
    <property type="protein sequence ID" value="MEO3691945.1"/>
    <property type="molecule type" value="Genomic_DNA"/>
</dbReference>
<dbReference type="InterPro" id="IPR022642">
    <property type="entry name" value="CheR_C"/>
</dbReference>
<dbReference type="EC" id="2.1.1.80" evidence="2"/>
<evidence type="ECO:0000256" key="5">
    <source>
        <dbReference type="ARBA" id="ARBA00022691"/>
    </source>
</evidence>
<dbReference type="InterPro" id="IPR036804">
    <property type="entry name" value="CheR_N_sf"/>
</dbReference>
<dbReference type="SUPFAM" id="SSF53335">
    <property type="entry name" value="S-adenosyl-L-methionine-dependent methyltransferases"/>
    <property type="match status" value="1"/>
</dbReference>
<evidence type="ECO:0000256" key="4">
    <source>
        <dbReference type="ARBA" id="ARBA00022679"/>
    </source>
</evidence>
<dbReference type="PANTHER" id="PTHR24422">
    <property type="entry name" value="CHEMOTAXIS PROTEIN METHYLTRANSFERASE"/>
    <property type="match status" value="1"/>
</dbReference>
<name>A0ABV0G2I1_9BURK</name>
<evidence type="ECO:0000256" key="3">
    <source>
        <dbReference type="ARBA" id="ARBA00022603"/>
    </source>
</evidence>
<dbReference type="SUPFAM" id="SSF47757">
    <property type="entry name" value="Chemotaxis receptor methyltransferase CheR, N-terminal domain"/>
    <property type="match status" value="1"/>
</dbReference>
<evidence type="ECO:0000256" key="1">
    <source>
        <dbReference type="ARBA" id="ARBA00001541"/>
    </source>
</evidence>
<accession>A0ABV0G2I1</accession>
<keyword evidence="4" id="KW-0808">Transferase</keyword>